<dbReference type="Gene3D" id="1.10.150.670">
    <property type="entry name" value="Crossover junction endonuclease EME1, DNA-binding domain"/>
    <property type="match status" value="1"/>
</dbReference>
<dbReference type="Gene3D" id="1.10.10.10">
    <property type="entry name" value="Winged helix-like DNA-binding domain superfamily/Winged helix DNA-binding domain"/>
    <property type="match status" value="1"/>
</dbReference>
<dbReference type="PANTHER" id="PTHR13451">
    <property type="entry name" value="CLASS II CROSSOVER JUNCTION ENDONUCLEASE MUS81"/>
    <property type="match status" value="1"/>
</dbReference>
<protein>
    <recommendedName>
        <fullName evidence="4 16">Crossover junction endonuclease MUS81</fullName>
        <ecNumber evidence="16">3.1.22.-</ecNumber>
    </recommendedName>
</protein>
<dbReference type="GO" id="GO:0008821">
    <property type="term" value="F:crossover junction DNA endonuclease activity"/>
    <property type="evidence" value="ECO:0007669"/>
    <property type="project" value="UniProtKB-UniRule"/>
</dbReference>
<proteinExistence type="inferred from homology"/>
<dbReference type="InterPro" id="IPR033309">
    <property type="entry name" value="Mus81"/>
</dbReference>
<keyword evidence="20" id="KW-1185">Reference proteome</keyword>
<feature type="region of interest" description="Disordered" evidence="17">
    <location>
        <begin position="463"/>
        <end position="482"/>
    </location>
</feature>
<feature type="compositionally biased region" description="Low complexity" evidence="17">
    <location>
        <begin position="424"/>
        <end position="436"/>
    </location>
</feature>
<dbReference type="GO" id="GO:0031297">
    <property type="term" value="P:replication fork processing"/>
    <property type="evidence" value="ECO:0007669"/>
    <property type="project" value="UniProtKB-ARBA"/>
</dbReference>
<feature type="compositionally biased region" description="Acidic residues" evidence="17">
    <location>
        <begin position="654"/>
        <end position="663"/>
    </location>
</feature>
<keyword evidence="14" id="KW-0469">Meiosis</keyword>
<keyword evidence="12 16" id="KW-0234">DNA repair</keyword>
<feature type="region of interest" description="Disordered" evidence="17">
    <location>
        <begin position="322"/>
        <end position="352"/>
    </location>
</feature>
<evidence type="ECO:0000256" key="7">
    <source>
        <dbReference type="ARBA" id="ARBA00022759"/>
    </source>
</evidence>
<keyword evidence="10 16" id="KW-0460">Magnesium</keyword>
<dbReference type="GO" id="GO:0046872">
    <property type="term" value="F:metal ion binding"/>
    <property type="evidence" value="ECO:0007669"/>
    <property type="project" value="UniProtKB-UniRule"/>
</dbReference>
<dbReference type="OrthoDB" id="5963188at2759"/>
<evidence type="ECO:0000256" key="12">
    <source>
        <dbReference type="ARBA" id="ARBA00023204"/>
    </source>
</evidence>
<dbReference type="GO" id="GO:0005634">
    <property type="term" value="C:nucleus"/>
    <property type="evidence" value="ECO:0007669"/>
    <property type="project" value="UniProtKB-SubCell"/>
</dbReference>
<evidence type="ECO:0000256" key="9">
    <source>
        <dbReference type="ARBA" id="ARBA00022801"/>
    </source>
</evidence>
<feature type="region of interest" description="Disordered" evidence="17">
    <location>
        <begin position="82"/>
        <end position="135"/>
    </location>
</feature>
<dbReference type="EC" id="3.1.22.-" evidence="16"/>
<keyword evidence="7 16" id="KW-0255">Endonuclease</keyword>
<evidence type="ECO:0000256" key="4">
    <source>
        <dbReference type="ARBA" id="ARBA00017114"/>
    </source>
</evidence>
<dbReference type="CDD" id="cd21036">
    <property type="entry name" value="WH_MUS81"/>
    <property type="match status" value="1"/>
</dbReference>
<dbReference type="SUPFAM" id="SSF47802">
    <property type="entry name" value="DNA polymerase beta, N-terminal domain-like"/>
    <property type="match status" value="1"/>
</dbReference>
<gene>
    <name evidence="19" type="ORF">DM01DRAFT_1327920</name>
</gene>
<dbReference type="FunFam" id="1.10.150.110:FF:000001">
    <property type="entry name" value="Putative Crossover junction endonuclease MUS81"/>
    <property type="match status" value="1"/>
</dbReference>
<evidence type="ECO:0000256" key="15">
    <source>
        <dbReference type="ARBA" id="ARBA00058015"/>
    </source>
</evidence>
<comment type="cofactor">
    <cofactor evidence="1 16">
        <name>Mg(2+)</name>
        <dbReference type="ChEBI" id="CHEBI:18420"/>
    </cofactor>
</comment>
<keyword evidence="6 16" id="KW-0479">Metal-binding</keyword>
<dbReference type="Gene3D" id="3.40.50.10130">
    <property type="match status" value="1"/>
</dbReference>
<dbReference type="EMBL" id="MCGT01000039">
    <property type="protein sequence ID" value="ORX46032.1"/>
    <property type="molecule type" value="Genomic_DNA"/>
</dbReference>
<comment type="similarity">
    <text evidence="3 16">Belongs to the XPF family.</text>
</comment>
<evidence type="ECO:0000256" key="2">
    <source>
        <dbReference type="ARBA" id="ARBA00004123"/>
    </source>
</evidence>
<dbReference type="FunFam" id="3.40.50.10130:FF:000005">
    <property type="entry name" value="crossover junction endonuclease MUS81 isoform X1"/>
    <property type="match status" value="1"/>
</dbReference>
<keyword evidence="11 16" id="KW-0233">DNA recombination</keyword>
<evidence type="ECO:0000256" key="14">
    <source>
        <dbReference type="ARBA" id="ARBA00023254"/>
    </source>
</evidence>
<feature type="compositionally biased region" description="Low complexity" evidence="17">
    <location>
        <begin position="531"/>
        <end position="542"/>
    </location>
</feature>
<comment type="subunit">
    <text evidence="16">Interacts with EME1.</text>
</comment>
<dbReference type="InterPro" id="IPR036388">
    <property type="entry name" value="WH-like_DNA-bd_sf"/>
</dbReference>
<evidence type="ECO:0000256" key="17">
    <source>
        <dbReference type="SAM" id="MobiDB-lite"/>
    </source>
</evidence>
<dbReference type="InterPro" id="IPR010996">
    <property type="entry name" value="HHH_MUS81"/>
</dbReference>
<comment type="function">
    <text evidence="15 16">Interacts with EME1 to form a DNA structure-specific endonuclease with substrate preference for branched DNA structures with a 5'-end at the branch nick. Typical substrates include 3'-flap structures, D-loops, replication forks and nicked Holliday junctions. May be required in mitosis for the processing of stalled or collapsed replication fork intermediates. May be required in meiosis for the repair of meiosis-specific double strand breaks subsequent to single-end invasion (SEI).</text>
</comment>
<dbReference type="Gene3D" id="1.10.150.110">
    <property type="entry name" value="DNA polymerase beta, N-terminal domain-like"/>
    <property type="match status" value="1"/>
</dbReference>
<name>A0A1X2G616_9FUNG</name>
<evidence type="ECO:0000256" key="13">
    <source>
        <dbReference type="ARBA" id="ARBA00023242"/>
    </source>
</evidence>
<feature type="region of interest" description="Disordered" evidence="17">
    <location>
        <begin position="523"/>
        <end position="542"/>
    </location>
</feature>
<dbReference type="InterPro" id="IPR027421">
    <property type="entry name" value="DNA_pol_lamdba_lyase_dom_sf"/>
</dbReference>
<evidence type="ECO:0000256" key="3">
    <source>
        <dbReference type="ARBA" id="ARBA00010015"/>
    </source>
</evidence>
<evidence type="ECO:0000256" key="6">
    <source>
        <dbReference type="ARBA" id="ARBA00022723"/>
    </source>
</evidence>
<keyword evidence="13 16" id="KW-0539">Nucleus</keyword>
<keyword evidence="5 16" id="KW-0540">Nuclease</keyword>
<evidence type="ECO:0000256" key="10">
    <source>
        <dbReference type="ARBA" id="ARBA00022842"/>
    </source>
</evidence>
<dbReference type="Pfam" id="PF02732">
    <property type="entry name" value="ERCC4"/>
    <property type="match status" value="1"/>
</dbReference>
<evidence type="ECO:0000256" key="5">
    <source>
        <dbReference type="ARBA" id="ARBA00022722"/>
    </source>
</evidence>
<accession>A0A1X2G616</accession>
<feature type="compositionally biased region" description="Low complexity" evidence="17">
    <location>
        <begin position="691"/>
        <end position="721"/>
    </location>
</feature>
<dbReference type="GO" id="GO:0000727">
    <property type="term" value="P:double-strand break repair via break-induced replication"/>
    <property type="evidence" value="ECO:0007669"/>
    <property type="project" value="UniProtKB-UniRule"/>
</dbReference>
<dbReference type="GO" id="GO:0000712">
    <property type="term" value="P:resolution of meiotic recombination intermediates"/>
    <property type="evidence" value="ECO:0007669"/>
    <property type="project" value="TreeGrafter"/>
</dbReference>
<feature type="region of interest" description="Disordered" evidence="17">
    <location>
        <begin position="654"/>
        <end position="745"/>
    </location>
</feature>
<keyword evidence="9 16" id="KW-0378">Hydrolase</keyword>
<dbReference type="GO" id="GO:0048476">
    <property type="term" value="C:Holliday junction resolvase complex"/>
    <property type="evidence" value="ECO:0007669"/>
    <property type="project" value="UniProtKB-UniRule"/>
</dbReference>
<dbReference type="PANTHER" id="PTHR13451:SF0">
    <property type="entry name" value="CROSSOVER JUNCTION ENDONUCLEASE MUS81"/>
    <property type="match status" value="1"/>
</dbReference>
<dbReference type="CDD" id="cd20074">
    <property type="entry name" value="XPF_nuclease_Mus81"/>
    <property type="match status" value="1"/>
</dbReference>
<dbReference type="STRING" id="101127.A0A1X2G616"/>
<dbReference type="GO" id="GO:0006308">
    <property type="term" value="P:DNA catabolic process"/>
    <property type="evidence" value="ECO:0007669"/>
    <property type="project" value="UniProtKB-UniRule"/>
</dbReference>
<comment type="caution">
    <text evidence="19">The sequence shown here is derived from an EMBL/GenBank/DDBJ whole genome shotgun (WGS) entry which is preliminary data.</text>
</comment>
<dbReference type="InterPro" id="IPR047417">
    <property type="entry name" value="WHD_MUS81"/>
</dbReference>
<dbReference type="InterPro" id="IPR006166">
    <property type="entry name" value="ERCC4_domain"/>
</dbReference>
<feature type="region of interest" description="Disordered" evidence="17">
    <location>
        <begin position="228"/>
        <end position="290"/>
    </location>
</feature>
<evidence type="ECO:0000256" key="1">
    <source>
        <dbReference type="ARBA" id="ARBA00001946"/>
    </source>
</evidence>
<feature type="domain" description="ERCC4" evidence="18">
    <location>
        <begin position="790"/>
        <end position="887"/>
    </location>
</feature>
<evidence type="ECO:0000256" key="11">
    <source>
        <dbReference type="ARBA" id="ARBA00023172"/>
    </source>
</evidence>
<comment type="subcellular location">
    <subcellularLocation>
        <location evidence="2 16">Nucleus</location>
    </subcellularLocation>
</comment>
<dbReference type="SUPFAM" id="SSF52980">
    <property type="entry name" value="Restriction endonuclease-like"/>
    <property type="match status" value="1"/>
</dbReference>
<dbReference type="InterPro" id="IPR011335">
    <property type="entry name" value="Restrct_endonuc-II-like"/>
</dbReference>
<reference evidence="19 20" key="1">
    <citation type="submission" date="2016-07" db="EMBL/GenBank/DDBJ databases">
        <title>Pervasive Adenine N6-methylation of Active Genes in Fungi.</title>
        <authorList>
            <consortium name="DOE Joint Genome Institute"/>
            <person name="Mondo S.J."/>
            <person name="Dannebaum R.O."/>
            <person name="Kuo R.C."/>
            <person name="Labutti K."/>
            <person name="Haridas S."/>
            <person name="Kuo A."/>
            <person name="Salamov A."/>
            <person name="Ahrendt S.R."/>
            <person name="Lipzen A."/>
            <person name="Sullivan W."/>
            <person name="Andreopoulos W.B."/>
            <person name="Clum A."/>
            <person name="Lindquist E."/>
            <person name="Daum C."/>
            <person name="Ramamoorthy G.K."/>
            <person name="Gryganskyi A."/>
            <person name="Culley D."/>
            <person name="Magnuson J.K."/>
            <person name="James T.Y."/>
            <person name="O'Malley M.A."/>
            <person name="Stajich J.E."/>
            <person name="Spatafora J.W."/>
            <person name="Visel A."/>
            <person name="Grigoriev I.V."/>
        </authorList>
    </citation>
    <scope>NUCLEOTIDE SEQUENCE [LARGE SCALE GENOMIC DNA]</scope>
    <source>
        <strain evidence="19 20">NRRL 3301</strain>
    </source>
</reference>
<dbReference type="GO" id="GO:0003677">
    <property type="term" value="F:DNA binding"/>
    <property type="evidence" value="ECO:0007669"/>
    <property type="project" value="UniProtKB-UniRule"/>
</dbReference>
<evidence type="ECO:0000256" key="16">
    <source>
        <dbReference type="RuleBase" id="RU369042"/>
    </source>
</evidence>
<dbReference type="SMART" id="SM00891">
    <property type="entry name" value="ERCC4"/>
    <property type="match status" value="1"/>
</dbReference>
<organism evidence="19 20">
    <name type="scientific">Hesseltinella vesiculosa</name>
    <dbReference type="NCBI Taxonomy" id="101127"/>
    <lineage>
        <taxon>Eukaryota</taxon>
        <taxon>Fungi</taxon>
        <taxon>Fungi incertae sedis</taxon>
        <taxon>Mucoromycota</taxon>
        <taxon>Mucoromycotina</taxon>
        <taxon>Mucoromycetes</taxon>
        <taxon>Mucorales</taxon>
        <taxon>Cunninghamellaceae</taxon>
        <taxon>Hesseltinella</taxon>
    </lineage>
</organism>
<keyword evidence="8 16" id="KW-0227">DNA damage</keyword>
<dbReference type="Pfam" id="PF21136">
    <property type="entry name" value="WHD_MUS81"/>
    <property type="match status" value="1"/>
</dbReference>
<dbReference type="GO" id="GO:0048257">
    <property type="term" value="F:3'-flap endonuclease activity"/>
    <property type="evidence" value="ECO:0007669"/>
    <property type="project" value="TreeGrafter"/>
</dbReference>
<evidence type="ECO:0000313" key="20">
    <source>
        <dbReference type="Proteomes" id="UP000242146"/>
    </source>
</evidence>
<evidence type="ECO:0000313" key="19">
    <source>
        <dbReference type="EMBL" id="ORX46032.1"/>
    </source>
</evidence>
<evidence type="ECO:0000259" key="18">
    <source>
        <dbReference type="SMART" id="SM00891"/>
    </source>
</evidence>
<sequence>MPLPDCGNPLLLAWMEEWMNEARAMQAKAFYTYKKAYESLRTCPTPFRHPHEAQQLNGIGPALASRLEKKMIEHCQANGLPLPVRQKPIRKRGRPTGNDTRGESSMSSVVSDTPSTSTSSSRPPQRRRVNSRPYVPRYRSGPYAILRCLLDFKDSGFDYGVKEDIIRHGQCYCDSSFDMPDQPGNNYTAWSSVRNLKEKGLVWQRGTPPRFYLTEAGLTMAQHLRLAGDNPTSLRPPDTQSASSSSAHPALSNLFPDDSSSPSPATPLTESAHQLGNPDPIAPASSATIISGRRTTTVRLSDQRQPSHGEPVDLSLYVLDPGQYRRDHPTSTPSSSATSRPLPNPSPRLASSAATTTIINGRRTTTVRLSDEQQRADNNADVDLSLYVLDPSQYGPSSPVETRPSASMLLPRPNTRMTASSPATQRQGRRTTTTVRLSDQQLASNNADLSLYVTDPAQFTREYQAQHSSAAASPGSLPDDDLATQQSLIDTFDDDEGIDLTRLGRHDTTAAPPSNEGIITLLSPSPPPATPTRSTLPPTSSASAPRLGFRYTFLDADDEPVRFVSKAAVQINDDKGCLMYKIRYDGAMVTSKDKAELLFAVDDRDCTAYLLEHDVDPICPGLPTPDLMPTAPAPAASTTLVKTKSRLEEEWDLFSEKDDDDDSAVPPVEGSQGSVSIYILDSPSPRRAIDPDSPSRYPSSPFTRLSSSQPVRLPSSPSRVPSSPPKRLESTQPTRSPAPQTSVTQWDLTSLHTSGPIETNTQAISPVCPELIEQVQQQARAWSPSDYEVLMVLDNREVKMKTNRVYIQERLAEKGVNVVTRSLDLGDVLWVARHRQTQEELYLDHIIERKRLDDLLSSIKDGRFDEQKNRLEKSASRKVFYVVEDYNKEAIMLNSWQTVQSALSSIQAINRFYLKRTSSLDDTIDYLVRLTGLVQQFFKGKVLHEIPARLITKDGYIAMKQALKEATFLVSFDMFGQLNHKYATSTLRDLYIRMLMTIRGVSAEKALTLAKTYPTPHRLLAAMNEISSEKDGKALAQEATKNETLPRRRWTKKMSERLWYVWGQQDA</sequence>
<dbReference type="InterPro" id="IPR042530">
    <property type="entry name" value="EME1/EME2_C"/>
</dbReference>
<dbReference type="GO" id="GO:0031573">
    <property type="term" value="P:mitotic intra-S DNA damage checkpoint signaling"/>
    <property type="evidence" value="ECO:0007669"/>
    <property type="project" value="TreeGrafter"/>
</dbReference>
<dbReference type="AlphaFoldDB" id="A0A1X2G616"/>
<feature type="compositionally biased region" description="Low complexity" evidence="17">
    <location>
        <begin position="104"/>
        <end position="123"/>
    </location>
</feature>
<dbReference type="InterPro" id="IPR047416">
    <property type="entry name" value="XPF_nuclease_Mus81"/>
</dbReference>
<dbReference type="Pfam" id="PF14716">
    <property type="entry name" value="HHH_8"/>
    <property type="match status" value="1"/>
</dbReference>
<evidence type="ECO:0000256" key="8">
    <source>
        <dbReference type="ARBA" id="ARBA00022763"/>
    </source>
</evidence>
<feature type="compositionally biased region" description="Low complexity" evidence="17">
    <location>
        <begin position="330"/>
        <end position="341"/>
    </location>
</feature>
<dbReference type="Proteomes" id="UP000242146">
    <property type="component" value="Unassembled WGS sequence"/>
</dbReference>
<feature type="region of interest" description="Disordered" evidence="17">
    <location>
        <begin position="393"/>
        <end position="437"/>
    </location>
</feature>
<feature type="compositionally biased region" description="Polar residues" evidence="17">
    <location>
        <begin position="730"/>
        <end position="745"/>
    </location>
</feature>